<comment type="cofactor">
    <cofactor evidence="1">
        <name>Mg(2+)</name>
        <dbReference type="ChEBI" id="CHEBI:18420"/>
    </cofactor>
</comment>
<dbReference type="CDD" id="cd00685">
    <property type="entry name" value="Trans_IPPS_HT"/>
    <property type="match status" value="1"/>
</dbReference>
<dbReference type="GO" id="GO:0004337">
    <property type="term" value="F:(2E,6E)-farnesyl diphosphate synthase activity"/>
    <property type="evidence" value="ECO:0007669"/>
    <property type="project" value="TreeGrafter"/>
</dbReference>
<dbReference type="GO" id="GO:0045337">
    <property type="term" value="P:farnesyl diphosphate biosynthetic process"/>
    <property type="evidence" value="ECO:0007669"/>
    <property type="project" value="TreeGrafter"/>
</dbReference>
<gene>
    <name evidence="10" type="primary">CSON014440</name>
</gene>
<protein>
    <recommendedName>
        <fullName evidence="8">Farnesyl pyrophosphate synthase</fullName>
    </recommendedName>
</protein>
<dbReference type="PANTHER" id="PTHR11525">
    <property type="entry name" value="FARNESYL-PYROPHOSPHATE SYNTHETASE"/>
    <property type="match status" value="1"/>
</dbReference>
<dbReference type="Gene3D" id="1.10.600.10">
    <property type="entry name" value="Farnesyl Diphosphate Synthase"/>
    <property type="match status" value="1"/>
</dbReference>
<dbReference type="InterPro" id="IPR039702">
    <property type="entry name" value="FPS1-like"/>
</dbReference>
<dbReference type="SUPFAM" id="SSF48576">
    <property type="entry name" value="Terpenoid synthases"/>
    <property type="match status" value="1"/>
</dbReference>
<keyword evidence="5" id="KW-0460">Magnesium</keyword>
<proteinExistence type="inferred from homology"/>
<dbReference type="VEuPathDB" id="VectorBase:CSON014440"/>
<evidence type="ECO:0000256" key="1">
    <source>
        <dbReference type="ARBA" id="ARBA00001946"/>
    </source>
</evidence>
<dbReference type="PROSITE" id="PS00723">
    <property type="entry name" value="POLYPRENYL_SYNTHASE_1"/>
    <property type="match status" value="1"/>
</dbReference>
<dbReference type="InterPro" id="IPR000092">
    <property type="entry name" value="Polyprenyl_synt"/>
</dbReference>
<dbReference type="PROSITE" id="PS00444">
    <property type="entry name" value="POLYPRENYL_SYNTHASE_2"/>
    <property type="match status" value="1"/>
</dbReference>
<evidence type="ECO:0000313" key="10">
    <source>
        <dbReference type="EMBL" id="SSW97123.1"/>
    </source>
</evidence>
<evidence type="ECO:0000256" key="7">
    <source>
        <dbReference type="ARBA" id="ARBA00033740"/>
    </source>
</evidence>
<sequence length="428" mass="49421">MLSSMFRSAFVQHGKKLAVHPNVYATAAVQQKRGISKSTENEMNVDYMTFREQVSPMVKDKKYHIKKAQRPMTTHINYNVPIAINTTVVPKEDLIAFDQVWPDIVRELDVVIKKLDVDQLAQNWMTQALQYNVPRGKKNRGLATLVAYKMLSTDHSDEQIRLAHILGWCVEMLQAVFLIQDDIMDGSPMRRGQPSWHTVENVGLSAINDSIMIEAGIFHILEKFFADKPYYQKIVKLFHDVIFITTVGQSLDIQTSRMNVLDFTMEKYKAIVRNKTSYYTFYLPVALAMNMTSWNDPEVFRQSRTILLEIGQFFQIQDDFLDVYGDPKVTGKIGTDIQDNKCSWLAVVCNQRASPQQKDILKECYGSSDPEKVETVKKLYNELGLPTVYTIYEEDSYQIISTHIQQTSRGLPHDIFLKIMEKIYRRES</sequence>
<evidence type="ECO:0000313" key="11">
    <source>
        <dbReference type="EMBL" id="SSX17509.1"/>
    </source>
</evidence>
<evidence type="ECO:0000256" key="2">
    <source>
        <dbReference type="ARBA" id="ARBA00006706"/>
    </source>
</evidence>
<evidence type="ECO:0000256" key="5">
    <source>
        <dbReference type="ARBA" id="ARBA00022842"/>
    </source>
</evidence>
<dbReference type="FunFam" id="1.10.600.10:FF:000021">
    <property type="entry name" value="Farnesyl pyrophosphate synthase"/>
    <property type="match status" value="1"/>
</dbReference>
<organism evidence="10">
    <name type="scientific">Culicoides sonorensis</name>
    <name type="common">Biting midge</name>
    <dbReference type="NCBI Taxonomy" id="179676"/>
    <lineage>
        <taxon>Eukaryota</taxon>
        <taxon>Metazoa</taxon>
        <taxon>Ecdysozoa</taxon>
        <taxon>Arthropoda</taxon>
        <taxon>Hexapoda</taxon>
        <taxon>Insecta</taxon>
        <taxon>Pterygota</taxon>
        <taxon>Neoptera</taxon>
        <taxon>Endopterygota</taxon>
        <taxon>Diptera</taxon>
        <taxon>Nematocera</taxon>
        <taxon>Chironomoidea</taxon>
        <taxon>Ceratopogonidae</taxon>
        <taxon>Ceratopogoninae</taxon>
        <taxon>Culicoides</taxon>
        <taxon>Monoculicoides</taxon>
    </lineage>
</organism>
<evidence type="ECO:0000256" key="9">
    <source>
        <dbReference type="RuleBase" id="RU004466"/>
    </source>
</evidence>
<evidence type="ECO:0000256" key="6">
    <source>
        <dbReference type="ARBA" id="ARBA00023229"/>
    </source>
</evidence>
<name>A0A336K2X4_CULSO</name>
<reference evidence="10" key="1">
    <citation type="submission" date="2018-04" db="EMBL/GenBank/DDBJ databases">
        <authorList>
            <person name="Go L.Y."/>
            <person name="Mitchell J.A."/>
        </authorList>
    </citation>
    <scope>NUCLEOTIDE SEQUENCE</scope>
    <source>
        <tissue evidence="10">Whole organism</tissue>
    </source>
</reference>
<keyword evidence="6" id="KW-0414">Isoprene biosynthesis</keyword>
<dbReference type="OMA" id="CSWVVNQ"/>
<dbReference type="Pfam" id="PF00348">
    <property type="entry name" value="polyprenyl_synt"/>
    <property type="match status" value="1"/>
</dbReference>
<dbReference type="SFLD" id="SFLDS00005">
    <property type="entry name" value="Isoprenoid_Synthase_Type_I"/>
    <property type="match status" value="1"/>
</dbReference>
<dbReference type="AlphaFoldDB" id="A0A336K2X4"/>
<keyword evidence="4" id="KW-0479">Metal-binding</keyword>
<dbReference type="InterPro" id="IPR008949">
    <property type="entry name" value="Isoprenoid_synthase_dom_sf"/>
</dbReference>
<dbReference type="GO" id="GO:0005737">
    <property type="term" value="C:cytoplasm"/>
    <property type="evidence" value="ECO:0007669"/>
    <property type="project" value="TreeGrafter"/>
</dbReference>
<dbReference type="GO" id="GO:0046872">
    <property type="term" value="F:metal ion binding"/>
    <property type="evidence" value="ECO:0007669"/>
    <property type="project" value="UniProtKB-KW"/>
</dbReference>
<dbReference type="GO" id="GO:0004161">
    <property type="term" value="F:dimethylallyltranstransferase activity"/>
    <property type="evidence" value="ECO:0007669"/>
    <property type="project" value="TreeGrafter"/>
</dbReference>
<dbReference type="EMBL" id="UFQT01000007">
    <property type="protein sequence ID" value="SSX17509.1"/>
    <property type="molecule type" value="Genomic_DNA"/>
</dbReference>
<dbReference type="EMBL" id="UFQS01000007">
    <property type="protein sequence ID" value="SSW97123.1"/>
    <property type="molecule type" value="Genomic_DNA"/>
</dbReference>
<dbReference type="PANTHER" id="PTHR11525:SF0">
    <property type="entry name" value="FARNESYL PYROPHOSPHATE SYNTHASE"/>
    <property type="match status" value="1"/>
</dbReference>
<dbReference type="GO" id="GO:0042811">
    <property type="term" value="P:pheromone biosynthetic process"/>
    <property type="evidence" value="ECO:0007669"/>
    <property type="project" value="UniProtKB-ARBA"/>
</dbReference>
<dbReference type="SFLD" id="SFLDG01017">
    <property type="entry name" value="Polyprenyl_Transferase_Like"/>
    <property type="match status" value="1"/>
</dbReference>
<accession>A0A336K2X4</accession>
<keyword evidence="3 9" id="KW-0808">Transferase</keyword>
<comment type="similarity">
    <text evidence="2 9">Belongs to the FPP/GGPP synthase family.</text>
</comment>
<comment type="pathway">
    <text evidence="7">Pheromone biosynthesis.</text>
</comment>
<evidence type="ECO:0000256" key="4">
    <source>
        <dbReference type="ARBA" id="ARBA00022723"/>
    </source>
</evidence>
<reference evidence="11" key="2">
    <citation type="submission" date="2018-07" db="EMBL/GenBank/DDBJ databases">
        <authorList>
            <person name="Quirk P.G."/>
            <person name="Krulwich T.A."/>
        </authorList>
    </citation>
    <scope>NUCLEOTIDE SEQUENCE</scope>
</reference>
<evidence type="ECO:0000256" key="3">
    <source>
        <dbReference type="ARBA" id="ARBA00022679"/>
    </source>
</evidence>
<dbReference type="InterPro" id="IPR033749">
    <property type="entry name" value="Polyprenyl_synt_CS"/>
</dbReference>
<evidence type="ECO:0000256" key="8">
    <source>
        <dbReference type="ARBA" id="ARBA00034546"/>
    </source>
</evidence>